<evidence type="ECO:0000313" key="1">
    <source>
        <dbReference type="EMBL" id="RNA30462.1"/>
    </source>
</evidence>
<gene>
    <name evidence="1" type="ORF">BpHYR1_036224</name>
</gene>
<proteinExistence type="predicted"/>
<protein>
    <submittedName>
        <fullName evidence="1">Uncharacterized protein</fullName>
    </submittedName>
</protein>
<organism evidence="1 2">
    <name type="scientific">Brachionus plicatilis</name>
    <name type="common">Marine rotifer</name>
    <name type="synonym">Brachionus muelleri</name>
    <dbReference type="NCBI Taxonomy" id="10195"/>
    <lineage>
        <taxon>Eukaryota</taxon>
        <taxon>Metazoa</taxon>
        <taxon>Spiralia</taxon>
        <taxon>Gnathifera</taxon>
        <taxon>Rotifera</taxon>
        <taxon>Eurotatoria</taxon>
        <taxon>Monogononta</taxon>
        <taxon>Pseudotrocha</taxon>
        <taxon>Ploima</taxon>
        <taxon>Brachionidae</taxon>
        <taxon>Brachionus</taxon>
    </lineage>
</organism>
<comment type="caution">
    <text evidence="1">The sequence shown here is derived from an EMBL/GenBank/DDBJ whole genome shotgun (WGS) entry which is preliminary data.</text>
</comment>
<evidence type="ECO:0000313" key="2">
    <source>
        <dbReference type="Proteomes" id="UP000276133"/>
    </source>
</evidence>
<reference evidence="1 2" key="1">
    <citation type="journal article" date="2018" name="Sci. Rep.">
        <title>Genomic signatures of local adaptation to the degree of environmental predictability in rotifers.</title>
        <authorList>
            <person name="Franch-Gras L."/>
            <person name="Hahn C."/>
            <person name="Garcia-Roger E.M."/>
            <person name="Carmona M.J."/>
            <person name="Serra M."/>
            <person name="Gomez A."/>
        </authorList>
    </citation>
    <scope>NUCLEOTIDE SEQUENCE [LARGE SCALE GENOMIC DNA]</scope>
    <source>
        <strain evidence="1">HYR1</strain>
    </source>
</reference>
<dbReference type="Proteomes" id="UP000276133">
    <property type="component" value="Unassembled WGS sequence"/>
</dbReference>
<dbReference type="EMBL" id="REGN01002086">
    <property type="protein sequence ID" value="RNA30462.1"/>
    <property type="molecule type" value="Genomic_DNA"/>
</dbReference>
<accession>A0A3M7S3W8</accession>
<name>A0A3M7S3W8_BRAPC</name>
<sequence>MCTSVLAGSIKYLYKILLDSILVTDKRILFVRDIESNIQVLYEYKYEQLKGNRGTSVSETKNYANVILHLEGDKQFKIPSQNLDMAIALESKIRLAKENFDEKLYILHNYKEEEN</sequence>
<keyword evidence="2" id="KW-1185">Reference proteome</keyword>
<dbReference type="AlphaFoldDB" id="A0A3M7S3W8"/>